<dbReference type="HAMAP" id="MF_00131">
    <property type="entry name" value="Trp_synth_alpha"/>
    <property type="match status" value="1"/>
</dbReference>
<dbReference type="CDD" id="cd04724">
    <property type="entry name" value="Tryptophan_synthase_alpha"/>
    <property type="match status" value="1"/>
</dbReference>
<dbReference type="Pfam" id="PF00290">
    <property type="entry name" value="Trp_syntA"/>
    <property type="match status" value="1"/>
</dbReference>
<evidence type="ECO:0000256" key="4">
    <source>
        <dbReference type="ARBA" id="ARBA00022605"/>
    </source>
</evidence>
<evidence type="ECO:0000256" key="5">
    <source>
        <dbReference type="ARBA" id="ARBA00022822"/>
    </source>
</evidence>
<keyword evidence="5 9" id="KW-0822">Tryptophan biosynthesis</keyword>
<evidence type="ECO:0000313" key="12">
    <source>
        <dbReference type="Proteomes" id="UP000260655"/>
    </source>
</evidence>
<proteinExistence type="inferred from homology"/>
<evidence type="ECO:0000256" key="1">
    <source>
        <dbReference type="ARBA" id="ARBA00003365"/>
    </source>
</evidence>
<comment type="caution">
    <text evidence="11">The sequence shown here is derived from an EMBL/GenBank/DDBJ whole genome shotgun (WGS) entry which is preliminary data.</text>
</comment>
<protein>
    <recommendedName>
        <fullName evidence="9">Tryptophan synthase alpha chain</fullName>
        <ecNumber evidence="9">4.2.1.20</ecNumber>
    </recommendedName>
</protein>
<dbReference type="Proteomes" id="UP000260655">
    <property type="component" value="Unassembled WGS sequence"/>
</dbReference>
<evidence type="ECO:0000256" key="9">
    <source>
        <dbReference type="HAMAP-Rule" id="MF_00131"/>
    </source>
</evidence>
<dbReference type="PANTHER" id="PTHR43406">
    <property type="entry name" value="TRYPTOPHAN SYNTHASE, ALPHA CHAIN"/>
    <property type="match status" value="1"/>
</dbReference>
<evidence type="ECO:0000256" key="10">
    <source>
        <dbReference type="RuleBase" id="RU003662"/>
    </source>
</evidence>
<dbReference type="UniPathway" id="UPA00035">
    <property type="reaction ID" value="UER00044"/>
</dbReference>
<dbReference type="NCBIfam" id="TIGR00262">
    <property type="entry name" value="trpA"/>
    <property type="match status" value="1"/>
</dbReference>
<dbReference type="InterPro" id="IPR011060">
    <property type="entry name" value="RibuloseP-bd_barrel"/>
</dbReference>
<comment type="function">
    <text evidence="1 9">The alpha subunit is responsible for the aldol cleavage of indoleglycerol phosphate to indole and glyceraldehyde 3-phosphate.</text>
</comment>
<evidence type="ECO:0000256" key="8">
    <source>
        <dbReference type="ARBA" id="ARBA00049047"/>
    </source>
</evidence>
<reference evidence="11 12" key="1">
    <citation type="submission" date="2018-08" db="EMBL/GenBank/DDBJ databases">
        <title>A genome reference for cultivated species of the human gut microbiota.</title>
        <authorList>
            <person name="Zou Y."/>
            <person name="Xue W."/>
            <person name="Luo G."/>
        </authorList>
    </citation>
    <scope>NUCLEOTIDE SEQUENCE [LARGE SCALE GENOMIC DNA]</scope>
    <source>
        <strain evidence="11 12">TM07-19</strain>
    </source>
</reference>
<comment type="similarity">
    <text evidence="9 10">Belongs to the TrpA family.</text>
</comment>
<evidence type="ECO:0000256" key="3">
    <source>
        <dbReference type="ARBA" id="ARBA00011270"/>
    </source>
</evidence>
<dbReference type="InterPro" id="IPR018204">
    <property type="entry name" value="Trp_synthase_alpha_AS"/>
</dbReference>
<dbReference type="SUPFAM" id="SSF51366">
    <property type="entry name" value="Ribulose-phoshate binding barrel"/>
    <property type="match status" value="1"/>
</dbReference>
<evidence type="ECO:0000256" key="6">
    <source>
        <dbReference type="ARBA" id="ARBA00023141"/>
    </source>
</evidence>
<dbReference type="PROSITE" id="PS00167">
    <property type="entry name" value="TRP_SYNTHASE_ALPHA"/>
    <property type="match status" value="1"/>
</dbReference>
<evidence type="ECO:0000256" key="2">
    <source>
        <dbReference type="ARBA" id="ARBA00004733"/>
    </source>
</evidence>
<dbReference type="EMBL" id="QSOV01000004">
    <property type="protein sequence ID" value="RGJ24551.1"/>
    <property type="molecule type" value="Genomic_DNA"/>
</dbReference>
<feature type="active site" description="Proton acceptor" evidence="9">
    <location>
        <position position="44"/>
    </location>
</feature>
<evidence type="ECO:0000313" key="11">
    <source>
        <dbReference type="EMBL" id="RGJ24551.1"/>
    </source>
</evidence>
<name>A0A3E4GRI7_9FIRM</name>
<comment type="catalytic activity">
    <reaction evidence="8 9">
        <text>(1S,2R)-1-C-(indol-3-yl)glycerol 3-phosphate + L-serine = D-glyceraldehyde 3-phosphate + L-tryptophan + H2O</text>
        <dbReference type="Rhea" id="RHEA:10532"/>
        <dbReference type="ChEBI" id="CHEBI:15377"/>
        <dbReference type="ChEBI" id="CHEBI:33384"/>
        <dbReference type="ChEBI" id="CHEBI:57912"/>
        <dbReference type="ChEBI" id="CHEBI:58866"/>
        <dbReference type="ChEBI" id="CHEBI:59776"/>
        <dbReference type="EC" id="4.2.1.20"/>
    </reaction>
</comment>
<gene>
    <name evidence="9" type="primary">trpA</name>
    <name evidence="11" type="ORF">DXD67_05610</name>
</gene>
<dbReference type="FunFam" id="3.20.20.70:FF:000037">
    <property type="entry name" value="Tryptophan synthase alpha chain"/>
    <property type="match status" value="1"/>
</dbReference>
<dbReference type="InterPro" id="IPR013785">
    <property type="entry name" value="Aldolase_TIM"/>
</dbReference>
<feature type="active site" description="Proton acceptor" evidence="9">
    <location>
        <position position="55"/>
    </location>
</feature>
<dbReference type="Gene3D" id="3.20.20.70">
    <property type="entry name" value="Aldolase class I"/>
    <property type="match status" value="1"/>
</dbReference>
<accession>A0A3E4GRI7</accession>
<dbReference type="EC" id="4.2.1.20" evidence="9"/>
<dbReference type="InterPro" id="IPR002028">
    <property type="entry name" value="Trp_synthase_suA"/>
</dbReference>
<dbReference type="AlphaFoldDB" id="A0A3E4GRI7"/>
<comment type="subunit">
    <text evidence="3 9">Tetramer of two alpha and two beta chains.</text>
</comment>
<keyword evidence="6 9" id="KW-0057">Aromatic amino acid biosynthesis</keyword>
<dbReference type="GO" id="GO:0004834">
    <property type="term" value="F:tryptophan synthase activity"/>
    <property type="evidence" value="ECO:0007669"/>
    <property type="project" value="UniProtKB-UniRule"/>
</dbReference>
<dbReference type="RefSeq" id="WP_117556879.1">
    <property type="nucleotide sequence ID" value="NZ_JAAIMV010000034.1"/>
</dbReference>
<evidence type="ECO:0000256" key="7">
    <source>
        <dbReference type="ARBA" id="ARBA00023239"/>
    </source>
</evidence>
<dbReference type="PANTHER" id="PTHR43406:SF1">
    <property type="entry name" value="TRYPTOPHAN SYNTHASE ALPHA CHAIN, CHLOROPLASTIC"/>
    <property type="match status" value="1"/>
</dbReference>
<organism evidence="11 12">
    <name type="scientific">Coprococcus comes</name>
    <dbReference type="NCBI Taxonomy" id="410072"/>
    <lineage>
        <taxon>Bacteria</taxon>
        <taxon>Bacillati</taxon>
        <taxon>Bacillota</taxon>
        <taxon>Clostridia</taxon>
        <taxon>Lachnospirales</taxon>
        <taxon>Lachnospiraceae</taxon>
        <taxon>Coprococcus</taxon>
    </lineage>
</organism>
<keyword evidence="7 9" id="KW-0456">Lyase</keyword>
<keyword evidence="4 9" id="KW-0028">Amino-acid biosynthesis</keyword>
<sequence>MNKISEAFENKKAFIPFITGGDPSLDVTKKLILAMQEAGADLIEVGIPFSDPIAEGPVIQEADERALLAGCTLDKLFDAIKEVKDEIHIPMVFMTYVNPIFTYGKEKFMQRCVECGMAGVIVPDVPFEEKGELSGVCKEYGIELVSLIAPTSHERIKMIAKEAEGFLYCVSSLGVTGVRKQITTNIGEMIEKVREVTEIPCAVGFGIAEPEQAKEMASLSDGAIVGSAIVKIVAKYGEDCVPYVAEYVKKMKAAVEEAGK</sequence>
<dbReference type="GO" id="GO:0005829">
    <property type="term" value="C:cytosol"/>
    <property type="evidence" value="ECO:0007669"/>
    <property type="project" value="TreeGrafter"/>
</dbReference>
<comment type="pathway">
    <text evidence="2 9">Amino-acid biosynthesis; L-tryptophan biosynthesis; L-tryptophan from chorismate: step 5/5.</text>
</comment>